<reference evidence="2" key="1">
    <citation type="submission" date="2016-10" db="EMBL/GenBank/DDBJ databases">
        <authorList>
            <person name="Varghese N."/>
            <person name="Submissions S."/>
        </authorList>
    </citation>
    <scope>NUCLEOTIDE SEQUENCE [LARGE SCALE GENOMIC DNA]</scope>
    <source>
        <strain evidence="2">CGMCC 4.3506</strain>
    </source>
</reference>
<dbReference type="PANTHER" id="PTHR13812">
    <property type="entry name" value="KETIMINE REDUCTASE MU-CRYSTALLIN"/>
    <property type="match status" value="1"/>
</dbReference>
<dbReference type="Proteomes" id="UP000199623">
    <property type="component" value="Unassembled WGS sequence"/>
</dbReference>
<dbReference type="GO" id="GO:0005737">
    <property type="term" value="C:cytoplasm"/>
    <property type="evidence" value="ECO:0007669"/>
    <property type="project" value="TreeGrafter"/>
</dbReference>
<proteinExistence type="predicted"/>
<dbReference type="NCBIfam" id="TIGR03944">
    <property type="entry name" value="dehyd_SbnB_fam"/>
    <property type="match status" value="1"/>
</dbReference>
<dbReference type="PANTHER" id="PTHR13812:SF19">
    <property type="entry name" value="KETIMINE REDUCTASE MU-CRYSTALLIN"/>
    <property type="match status" value="1"/>
</dbReference>
<dbReference type="STRING" id="200378.SAMN05216553_12822"/>
<name>A0A1G8DES9_9PSEU</name>
<dbReference type="InterPro" id="IPR023866">
    <property type="entry name" value="SbnB"/>
</dbReference>
<protein>
    <submittedName>
        <fullName evidence="1">Ornithine cyclodeaminase</fullName>
    </submittedName>
</protein>
<dbReference type="PIRSF" id="PIRSF001439">
    <property type="entry name" value="CryM"/>
    <property type="match status" value="1"/>
</dbReference>
<organism evidence="1 2">
    <name type="scientific">Lentzea fradiae</name>
    <dbReference type="NCBI Taxonomy" id="200378"/>
    <lineage>
        <taxon>Bacteria</taxon>
        <taxon>Bacillati</taxon>
        <taxon>Actinomycetota</taxon>
        <taxon>Actinomycetes</taxon>
        <taxon>Pseudonocardiales</taxon>
        <taxon>Pseudonocardiaceae</taxon>
        <taxon>Lentzea</taxon>
    </lineage>
</organism>
<keyword evidence="2" id="KW-1185">Reference proteome</keyword>
<evidence type="ECO:0000313" key="2">
    <source>
        <dbReference type="Proteomes" id="UP000199623"/>
    </source>
</evidence>
<accession>A0A1G8DES9</accession>
<gene>
    <name evidence="1" type="ORF">SAMN05216553_12822</name>
</gene>
<dbReference type="Gene3D" id="3.40.50.720">
    <property type="entry name" value="NAD(P)-binding Rossmann-like Domain"/>
    <property type="match status" value="1"/>
</dbReference>
<dbReference type="InterPro" id="IPR036291">
    <property type="entry name" value="NAD(P)-bd_dom_sf"/>
</dbReference>
<dbReference type="GO" id="GO:0019290">
    <property type="term" value="P:siderophore biosynthetic process"/>
    <property type="evidence" value="ECO:0007669"/>
    <property type="project" value="InterPro"/>
</dbReference>
<dbReference type="SUPFAM" id="SSF51735">
    <property type="entry name" value="NAD(P)-binding Rossmann-fold domains"/>
    <property type="match status" value="1"/>
</dbReference>
<dbReference type="Gene3D" id="3.30.1780.10">
    <property type="entry name" value="ornithine cyclodeaminase, domain 1"/>
    <property type="match status" value="1"/>
</dbReference>
<dbReference type="InterPro" id="IPR003462">
    <property type="entry name" value="ODC_Mu_crystall"/>
</dbReference>
<sequence length="345" mass="36997">MSSFPNEFRVPTVRVITGDDVHSCVIDSAEECVDLVRRAYLTHSAGDSSNPHSSFLRFPHKPNSRIISLPAYLGGEFGVAGMKWIASFPDNIADGIPRASAILILNDTEIGYPFACMESSIISATRTAASAVLGAEALAGDRAARRVGFIGTGLIAGHVWRFLRDLKWRVDGFRLFDTVRASADRFGEGLVEDGAADVVTVDTVAEAIEGCDLVVLATVAGEPHIGDAELFAHAPTVLHLSLRDLSPEVVLAGQNITDDVDHAVRERTSLHLTEQRTGDRAFVAGTIADVLNGTVRRDPARAAIYSPFGLGVLDLAIGKWVYEQVTARDGGTVVDDFFGSAVRRP</sequence>
<evidence type="ECO:0000313" key="1">
    <source>
        <dbReference type="EMBL" id="SDH55949.1"/>
    </source>
</evidence>
<dbReference type="GO" id="GO:0016639">
    <property type="term" value="F:oxidoreductase activity, acting on the CH-NH2 group of donors, NAD or NADP as acceptor"/>
    <property type="evidence" value="ECO:0007669"/>
    <property type="project" value="InterPro"/>
</dbReference>
<dbReference type="EMBL" id="FNCC01000028">
    <property type="protein sequence ID" value="SDH55949.1"/>
    <property type="molecule type" value="Genomic_DNA"/>
</dbReference>
<dbReference type="InterPro" id="IPR023401">
    <property type="entry name" value="ODC_N"/>
</dbReference>
<dbReference type="Pfam" id="PF02423">
    <property type="entry name" value="OCD_Mu_crystall"/>
    <property type="match status" value="1"/>
</dbReference>
<dbReference type="AlphaFoldDB" id="A0A1G8DES9"/>